<name>A0A9Q0R9F6_ANAIG</name>
<evidence type="ECO:0000313" key="8">
    <source>
        <dbReference type="Proteomes" id="UP001149090"/>
    </source>
</evidence>
<keyword evidence="5 6" id="KW-0472">Membrane</keyword>
<keyword evidence="8" id="KW-1185">Reference proteome</keyword>
<dbReference type="Proteomes" id="UP001149090">
    <property type="component" value="Unassembled WGS sequence"/>
</dbReference>
<reference evidence="7" key="1">
    <citation type="submission" date="2022-10" db="EMBL/GenBank/DDBJ databases">
        <title>Novel sulphate-reducing endosymbionts in the free-living metamonad Anaeramoeba.</title>
        <authorList>
            <person name="Jerlstrom-Hultqvist J."/>
            <person name="Cepicka I."/>
            <person name="Gallot-Lavallee L."/>
            <person name="Salas-Leiva D."/>
            <person name="Curtis B.A."/>
            <person name="Zahonova K."/>
            <person name="Pipaliya S."/>
            <person name="Dacks J."/>
            <person name="Roger A.J."/>
        </authorList>
    </citation>
    <scope>NUCLEOTIDE SEQUENCE</scope>
    <source>
        <strain evidence="7">BMAN</strain>
    </source>
</reference>
<dbReference type="InterPro" id="IPR047623">
    <property type="entry name" value="SatP"/>
</dbReference>
<dbReference type="NCBIfam" id="NF038013">
    <property type="entry name" value="AceTr_1"/>
    <property type="match status" value="1"/>
</dbReference>
<keyword evidence="3 6" id="KW-0812">Transmembrane</keyword>
<dbReference type="PANTHER" id="PTHR30178:SF3">
    <property type="entry name" value="SUCCINATE-ACETATE_PROTON SYMPORTER SATP"/>
    <property type="match status" value="1"/>
</dbReference>
<feature type="transmembrane region" description="Helical" evidence="6">
    <location>
        <begin position="89"/>
        <end position="112"/>
    </location>
</feature>
<feature type="transmembrane region" description="Helical" evidence="6">
    <location>
        <begin position="64"/>
        <end position="83"/>
    </location>
</feature>
<organism evidence="7 8">
    <name type="scientific">Anaeramoeba ignava</name>
    <name type="common">Anaerobic marine amoeba</name>
    <dbReference type="NCBI Taxonomy" id="1746090"/>
    <lineage>
        <taxon>Eukaryota</taxon>
        <taxon>Metamonada</taxon>
        <taxon>Anaeramoebidae</taxon>
        <taxon>Anaeramoeba</taxon>
    </lineage>
</organism>
<sequence>MTDNDIEEFNVEKEIKKPDIIHVDVKSLVTNIIDPAPIGVFGLAIGAWVLALTDLRTASERNEVRIGWVIWLPSIAQLLAGIYDSFKANVFGATAFIGYSMLWFCLFGTWYAARDVDYNAHHELVYFITVDISFFIFTVYVFVFSMGLNFILPAILFFILCALLSLALQVLNGTDARITGVFLLIVALLSFWCSLGGIVNGAAGGALVPMGPGLYSWGKVIERIKKKQSEKLVNK</sequence>
<dbReference type="OrthoDB" id="3648309at2759"/>
<comment type="caution">
    <text evidence="7">The sequence shown here is derived from an EMBL/GenBank/DDBJ whole genome shotgun (WGS) entry which is preliminary data.</text>
</comment>
<feature type="transmembrane region" description="Helical" evidence="6">
    <location>
        <begin position="32"/>
        <end position="52"/>
    </location>
</feature>
<dbReference type="AlphaFoldDB" id="A0A9Q0R9F6"/>
<comment type="subcellular location">
    <subcellularLocation>
        <location evidence="1">Membrane</location>
        <topology evidence="1">Multi-pass membrane protein</topology>
    </subcellularLocation>
</comment>
<evidence type="ECO:0000256" key="5">
    <source>
        <dbReference type="ARBA" id="ARBA00023136"/>
    </source>
</evidence>
<feature type="transmembrane region" description="Helical" evidence="6">
    <location>
        <begin position="150"/>
        <end position="168"/>
    </location>
</feature>
<comment type="similarity">
    <text evidence="2">Belongs to the acetate uptake transporter (AceTr) (TC 2.A.96) family.</text>
</comment>
<feature type="transmembrane region" description="Helical" evidence="6">
    <location>
        <begin position="124"/>
        <end position="144"/>
    </location>
</feature>
<proteinExistence type="inferred from homology"/>
<evidence type="ECO:0000313" key="7">
    <source>
        <dbReference type="EMBL" id="KAJ5072024.1"/>
    </source>
</evidence>
<evidence type="ECO:0000256" key="1">
    <source>
        <dbReference type="ARBA" id="ARBA00004141"/>
    </source>
</evidence>
<evidence type="ECO:0000256" key="3">
    <source>
        <dbReference type="ARBA" id="ARBA00022692"/>
    </source>
</evidence>
<dbReference type="GO" id="GO:0016020">
    <property type="term" value="C:membrane"/>
    <property type="evidence" value="ECO:0007669"/>
    <property type="project" value="UniProtKB-SubCell"/>
</dbReference>
<evidence type="ECO:0000256" key="6">
    <source>
        <dbReference type="SAM" id="Phobius"/>
    </source>
</evidence>
<dbReference type="InterPro" id="IPR000791">
    <property type="entry name" value="Gpr1/Fun34/SatP-like"/>
</dbReference>
<protein>
    <submittedName>
        <fullName evidence="7">Acetate uptake transporter</fullName>
    </submittedName>
</protein>
<gene>
    <name evidence="7" type="ORF">M0811_09668</name>
</gene>
<evidence type="ECO:0000256" key="4">
    <source>
        <dbReference type="ARBA" id="ARBA00022989"/>
    </source>
</evidence>
<accession>A0A9Q0R9F6</accession>
<dbReference type="PANTHER" id="PTHR30178">
    <property type="entry name" value="INNER MEMBRANE PROTEIN YAAH"/>
    <property type="match status" value="1"/>
</dbReference>
<keyword evidence="4 6" id="KW-1133">Transmembrane helix</keyword>
<dbReference type="Pfam" id="PF01184">
    <property type="entry name" value="Gpr1_Fun34_YaaH"/>
    <property type="match status" value="1"/>
</dbReference>
<feature type="transmembrane region" description="Helical" evidence="6">
    <location>
        <begin position="180"/>
        <end position="208"/>
    </location>
</feature>
<dbReference type="EMBL" id="JAPDFW010000083">
    <property type="protein sequence ID" value="KAJ5072024.1"/>
    <property type="molecule type" value="Genomic_DNA"/>
</dbReference>
<evidence type="ECO:0000256" key="2">
    <source>
        <dbReference type="ARBA" id="ARBA00005587"/>
    </source>
</evidence>